<evidence type="ECO:0000259" key="10">
    <source>
        <dbReference type="SMART" id="SM01011"/>
    </source>
</evidence>
<dbReference type="Proteomes" id="UP000636010">
    <property type="component" value="Unassembled WGS sequence"/>
</dbReference>
<dbReference type="CDD" id="cd01087">
    <property type="entry name" value="Prolidase"/>
    <property type="match status" value="1"/>
</dbReference>
<evidence type="ECO:0000256" key="3">
    <source>
        <dbReference type="ARBA" id="ARBA00008766"/>
    </source>
</evidence>
<dbReference type="InterPro" id="IPR001714">
    <property type="entry name" value="Pept_M24_MAP"/>
</dbReference>
<evidence type="ECO:0000256" key="4">
    <source>
        <dbReference type="ARBA" id="ARBA00012574"/>
    </source>
</evidence>
<dbReference type="InterPro" id="IPR001131">
    <property type="entry name" value="Peptidase_M24B_aminopep-P_CS"/>
</dbReference>
<keyword evidence="7" id="KW-0378">Hydrolase</keyword>
<evidence type="ECO:0000256" key="5">
    <source>
        <dbReference type="ARBA" id="ARBA00022670"/>
    </source>
</evidence>
<feature type="domain" description="Aminopeptidase P N-terminal" evidence="10">
    <location>
        <begin position="6"/>
        <end position="142"/>
    </location>
</feature>
<dbReference type="EC" id="3.4.11.9" evidence="4"/>
<dbReference type="InterPro" id="IPR052433">
    <property type="entry name" value="X-Pro_dipept-like"/>
</dbReference>
<protein>
    <recommendedName>
        <fullName evidence="4">Xaa-Pro aminopeptidase</fullName>
        <ecNumber evidence="4">3.4.11.9</ecNumber>
    </recommendedName>
</protein>
<dbReference type="RefSeq" id="WP_188460492.1">
    <property type="nucleotide sequence ID" value="NZ_BAABHU010000002.1"/>
</dbReference>
<keyword evidence="6" id="KW-0479">Metal-binding</keyword>
<dbReference type="EMBL" id="BMEC01000002">
    <property type="protein sequence ID" value="GGC24871.1"/>
    <property type="molecule type" value="Genomic_DNA"/>
</dbReference>
<dbReference type="PROSITE" id="PS00491">
    <property type="entry name" value="PROLINE_PEPTIDASE"/>
    <property type="match status" value="1"/>
</dbReference>
<dbReference type="SUPFAM" id="SSF55920">
    <property type="entry name" value="Creatinase/aminopeptidase"/>
    <property type="match status" value="1"/>
</dbReference>
<dbReference type="PANTHER" id="PTHR43226">
    <property type="entry name" value="XAA-PRO AMINOPEPTIDASE 3"/>
    <property type="match status" value="1"/>
</dbReference>
<evidence type="ECO:0000256" key="9">
    <source>
        <dbReference type="ARBA" id="ARBA00023211"/>
    </source>
</evidence>
<dbReference type="Pfam" id="PF05195">
    <property type="entry name" value="AMP_N"/>
    <property type="match status" value="1"/>
</dbReference>
<comment type="cofactor">
    <cofactor evidence="2">
        <name>Mn(2+)</name>
        <dbReference type="ChEBI" id="CHEBI:29035"/>
    </cofactor>
</comment>
<dbReference type="Gene3D" id="3.90.230.10">
    <property type="entry name" value="Creatinase/methionine aminopeptidase superfamily"/>
    <property type="match status" value="1"/>
</dbReference>
<keyword evidence="11" id="KW-0031">Aminopeptidase</keyword>
<dbReference type="PANTHER" id="PTHR43226:SF4">
    <property type="entry name" value="XAA-PRO AMINOPEPTIDASE 3"/>
    <property type="match status" value="1"/>
</dbReference>
<dbReference type="SMART" id="SM01011">
    <property type="entry name" value="AMP_N"/>
    <property type="match status" value="1"/>
</dbReference>
<reference evidence="12" key="1">
    <citation type="journal article" date="2019" name="Int. J. Syst. Evol. Microbiol.">
        <title>The Global Catalogue of Microorganisms (GCM) 10K type strain sequencing project: providing services to taxonomists for standard genome sequencing and annotation.</title>
        <authorList>
            <consortium name="The Broad Institute Genomics Platform"/>
            <consortium name="The Broad Institute Genome Sequencing Center for Infectious Disease"/>
            <person name="Wu L."/>
            <person name="Ma J."/>
        </authorList>
    </citation>
    <scope>NUCLEOTIDE SEQUENCE [LARGE SCALE GENOMIC DNA]</scope>
    <source>
        <strain evidence="12">CGMCC 1.10832</strain>
    </source>
</reference>
<dbReference type="GO" id="GO:0004177">
    <property type="term" value="F:aminopeptidase activity"/>
    <property type="evidence" value="ECO:0007669"/>
    <property type="project" value="UniProtKB-KW"/>
</dbReference>
<evidence type="ECO:0000256" key="6">
    <source>
        <dbReference type="ARBA" id="ARBA00022723"/>
    </source>
</evidence>
<dbReference type="InterPro" id="IPR007865">
    <property type="entry name" value="Aminopep_P_N"/>
</dbReference>
<dbReference type="SUPFAM" id="SSF53092">
    <property type="entry name" value="Creatinase/prolidase N-terminal domain"/>
    <property type="match status" value="1"/>
</dbReference>
<comment type="similarity">
    <text evidence="3">Belongs to the peptidase M24B family.</text>
</comment>
<dbReference type="InterPro" id="IPR000994">
    <property type="entry name" value="Pept_M24"/>
</dbReference>
<name>A0ABQ1LL06_9BACT</name>
<evidence type="ECO:0000256" key="2">
    <source>
        <dbReference type="ARBA" id="ARBA00001936"/>
    </source>
</evidence>
<keyword evidence="5" id="KW-0645">Protease</keyword>
<accession>A0ABQ1LL06</accession>
<dbReference type="PRINTS" id="PR00599">
    <property type="entry name" value="MAPEPTIDASE"/>
</dbReference>
<evidence type="ECO:0000256" key="8">
    <source>
        <dbReference type="ARBA" id="ARBA00023049"/>
    </source>
</evidence>
<keyword evidence="9" id="KW-0464">Manganese</keyword>
<dbReference type="Gene3D" id="3.40.350.10">
    <property type="entry name" value="Creatinase/prolidase N-terminal domain"/>
    <property type="match status" value="1"/>
</dbReference>
<comment type="caution">
    <text evidence="11">The sequence shown here is derived from an EMBL/GenBank/DDBJ whole genome shotgun (WGS) entry which is preliminary data.</text>
</comment>
<dbReference type="Pfam" id="PF00557">
    <property type="entry name" value="Peptidase_M24"/>
    <property type="match status" value="1"/>
</dbReference>
<evidence type="ECO:0000256" key="1">
    <source>
        <dbReference type="ARBA" id="ARBA00001424"/>
    </source>
</evidence>
<comment type="catalytic activity">
    <reaction evidence="1">
        <text>Release of any N-terminal amino acid, including proline, that is linked to proline, even from a dipeptide or tripeptide.</text>
        <dbReference type="EC" id="3.4.11.9"/>
    </reaction>
</comment>
<keyword evidence="12" id="KW-1185">Reference proteome</keyword>
<evidence type="ECO:0000313" key="11">
    <source>
        <dbReference type="EMBL" id="GGC24871.1"/>
    </source>
</evidence>
<evidence type="ECO:0000313" key="12">
    <source>
        <dbReference type="Proteomes" id="UP000636010"/>
    </source>
</evidence>
<dbReference type="InterPro" id="IPR036005">
    <property type="entry name" value="Creatinase/aminopeptidase-like"/>
</dbReference>
<proteinExistence type="inferred from homology"/>
<dbReference type="InterPro" id="IPR029149">
    <property type="entry name" value="Creatin/AminoP/Spt16_N"/>
</dbReference>
<evidence type="ECO:0000256" key="7">
    <source>
        <dbReference type="ARBA" id="ARBA00022801"/>
    </source>
</evidence>
<organism evidence="11 12">
    <name type="scientific">Marivirga lumbricoides</name>
    <dbReference type="NCBI Taxonomy" id="1046115"/>
    <lineage>
        <taxon>Bacteria</taxon>
        <taxon>Pseudomonadati</taxon>
        <taxon>Bacteroidota</taxon>
        <taxon>Cytophagia</taxon>
        <taxon>Cytophagales</taxon>
        <taxon>Marivirgaceae</taxon>
        <taxon>Marivirga</taxon>
    </lineage>
</organism>
<gene>
    <name evidence="11" type="primary">pepP</name>
    <name evidence="11" type="ORF">GCM10011506_07720</name>
</gene>
<keyword evidence="8" id="KW-0482">Metalloprotease</keyword>
<sequence>MRYNPLDKSLYINNRKNFNQHLPAKSLAVFNSNDIMPTNADGTMTFRQNSDLFYLSGIDQEESILVLFPDFANDAWREILFLKETNEHIAIWEGHKYTKEEATAASGIQNIMWLSEFPVVFNTLMAEAETVFINTNEHIRAASEVETRNARFIKWCKAEYPAHQYRKAAPIMHHLRAIKSDEEIKQMQIACNITRDAFHRVLKFTKPGRMEYEIEAEYLHEFVRKGSKGFAYTPIVASGANACVLHYIDNSKACKDGDLILMDVGAEYGNYNADMTRTIPVNGKFTERQKAVYNAVLRVQRESMKMLKPGNVIAEYHKEVGKIMESELIGLGLLDKTDVKNQDPKNPAYKKYFMHGTSHHIGLDVHDVGNVYRKMEEGMVFTVEPGIYILNEGIGIRLENDLVITKNGLNDLMGDIPIEVDEIEDIMNS</sequence>